<evidence type="ECO:0000256" key="2">
    <source>
        <dbReference type="SAM" id="MobiDB-lite"/>
    </source>
</evidence>
<accession>A0AAT9F8J2</accession>
<feature type="compositionally biased region" description="Basic and acidic residues" evidence="2">
    <location>
        <begin position="515"/>
        <end position="524"/>
    </location>
</feature>
<dbReference type="RefSeq" id="WP_052462023.1">
    <property type="nucleotide sequence ID" value="NZ_AP013353.1"/>
</dbReference>
<keyword evidence="3" id="KW-0472">Membrane</keyword>
<sequence length="2672" mass="307101">MENKQSPKTKKRFNWRTTVWPKYLLSFGIVALASAITLGIFKYNSKNPKFEKGIEAKHLSNAFLDPKATPILNFVDSSKQNKIADFNPKVGEDGEVEYKGQKLQYGEFLKKYYTEHKALPFLNIKYGSFDFYNEYLEAVNAKDFYDFTQWFMQNVSWGPEIITLKEFSIVKGVELKGNNITLGSHANQDKEYTTIKFFPDAFFGSIPLHSTLGGEGNAADSLLYRINKKLLTSEEIAGFLKNTAIYNAHTNLSLDTIRSQSFRTIGDKRALLGKTIYAVKGKIPQSITDNAYGLVEKARLHVNSDYISVVYAKDAEEAKAKFKEQISKFAKENVAISNEDLDKIEIEERKIVGVDTVLNQFALKDNASDKYLRLIFDNGQKFVLFDAINNTEYYVNEKYEKSNTVESIDQGYDHSKRMYINMVTDVESLYDKFIKENVLFDTEKFTKLKDLVVKLERSSKIKDEIIAQNTIVLSGENHYKEAIKIYEDLIAKSKEKIKEAETKIADLEKKIEEASKVADAESSKPDAQGDSENEDEEAQLNSKEYKVFKYNKEKEEIKLELEELKLAKDKALKKIEEYKAKVATPEEVAEANAKILALQEEKSKLDEDKIKTDIQKILKRAGIEGAKSEAIIGIISLHEQLKTSPYNEFKQSFNSNKEKAEYVLELRKYAFKHKPKYTLYSKILDGDNFAKLVEEKDDIVLYSTDLAYTPAQLIALDELNSLISNTQVNWREYANIDGFIRSQHDEPESKRKSFYVYSSKINKVADEFNEDEKIKTELSSIEKDLDAIKSSFNSVETTDENTKLIEKKREEINYDTLKAKYEFLMEELTNLGEKHQANVSLLIRVAALNTFATLNEDNSKGKTEDTDLSKRKYWKQIFDIIDKHEALKSQKTAFEKIMKDPEALSKNAQQEVDLFKVKVTRIVSEIFKIYQQQFNLYSSVQSNIDQFTKQKRAEFNQKISEIIAKLNKIDLSNPEYSSDLQKLFEYAVTKADEFSSTISGDEKETAEIITKFKDVVQYVQSLYTEYEVGDISQAATAYFNVLAKDIYWKYDSQTGKENHGLKFIATLFNPIINLGKQISEYNEKLSQHYNEVAEEIQKEIAEIQDNDELKAQKEKEFLEAKNLMLYYHEQTKNYIGHAEELKNISEISEISELFELDFDEQSAFDVEESNETFYKAHKSAIDNFNKSIERYIEVSLKQERLLKGFITKIKNDAETLFTKSDKFSLITNEYSSALEETIRKAKEILKGDHINKTVYAQMHKNPGIELNKDTNLIVAETKIELVNKLTKLGILKTTKTDEILKFSNENIHEVRLSDVQKNGTKLLLTLQKVYKTQEGETYTSQIDRHKKTEYIKFNIDAKIDRKQHPHSLQQVKDMLKVAGYQSVIQPSAIKEEGSKIVTDKNGKAKTINTYSVFVEAYDGFTDELLSKVPFAAEWLKGEHLVKTINDKGEFEYKVENGEYLGFRPDSRIGLWSLIMMNNPKYKGLSVDFLKFVAAHEYGHHITLNSAQDLGDKGQKPLFGSALVPGATPNINNYYSREVIDLYLKARTHLGLNSSPLLNQPNVVSENNEGEYLLYNQAKKVDGKIVIDKSTLENPVDVWGHEIGDENLKKAMENPKRRFLQTYEGLIKATEERRKENGINGAEDQKWLQPFDLWLMNTLDQNSGTLNPTKFSDEKNPAKYMVKGEDGKYSFKAASLDMLKGVLKDGQGNLIDFETVNGNVVPKIVEGERDSKGNFIKITKVLVHNEDGTPIVNVPIGIDLSEKDTKINPFYQEDDKQNNITVKWVNDKINEAINTISALIVKNYSINGWDSSTTNTSINPKTQIAYPLYGEIFRSAHRDYHKAMLLPYIDYIKGRNKQKGEVTPDYVLAKYYGQDGSVVYDRLSKDEKQKPKEFRAVFQENYYVNPFEDDKKTPETATLTDVITSIYLADGVNYGRLAAGAKLSLWLSPTEQYLPNVKLKEALTNGFLTETFSPSILKQLGQKPLLAWYAEYSKGIIGHKVGEHIYLMVNGSDEVVNPNPHSDRFPAFWEMKAIKINEALLSKDIETSLFNSFFIHDSKGNKQTGFNIKFEDYKTFVKFASVDTTKAILDPQKRVVNWDIDYVAQRFDIDKFANNLKASLVNAIGLSSEEKARLTSLVNGGDKQALANEIMKRFTNSKLAMFVKDLSLGEIYEAIKKDPKNELRYGWIFDKELGYGLWKSEDVKAVSDSSMLKREDWEISVKELFDTFAEFAKENNVNLNQFTIYDELIFDNKVQMYTTQLHYNFQQEKFGMVDILLAFAKGFIKKARPTEDVEQYFKTKTERKFNEFFSDYTYSFAEVINRDNLQITYSPSTTQFANLPSFIRGINEANTGLEYVIDGQPTAKWNDALIRFTGESRKTVRNTIIDLEQRYDAERKLRADKLGTEFIPSNFVSREGFSDDHNKSSNYFGQFKSINNGWFKDRWYRDMLNFRLYDDNGEPIYDDTIRIKDLEGNAVTNRPQAYWQYYIQSQGVGKRNLSNIWRNTDKDAVALFGYLNNEDAKKANYLVFEDVETGEIKTLKLNKENSSNMFYYKTQHIENETKPESRHWLKDEKYDYTDINGHHKGQGFTAWVSDYAIMSNYANRLLTSEREYKIYFAQNPDGKKTLDIDLGAFQSVSENGKTFSQAPVVVYKKDIDGKKVAIIRVGKQFNGTK</sequence>
<reference evidence="4" key="3">
    <citation type="journal article" date="2019" name="Vet. Microbiol.">
        <title>Mutations associated with change of susceptibility to lincosamides and/or macrolides in field and laboratory-derived Mycoplasma californicum strains in Japan, and development of a rapid detection method for these mutations.</title>
        <authorList>
            <person name="Hata E."/>
            <person name="Nagai K."/>
            <person name="Murakami K."/>
        </authorList>
    </citation>
    <scope>NUCLEOTIDE SEQUENCE</scope>
    <source>
        <strain evidence="4">HAZ160_1</strain>
    </source>
</reference>
<name>A0AAT9F8J2_9BACT</name>
<organism evidence="4">
    <name type="scientific">Mycoplasmopsis californica HAZ160_1</name>
    <dbReference type="NCBI Taxonomy" id="1397850"/>
    <lineage>
        <taxon>Bacteria</taxon>
        <taxon>Bacillati</taxon>
        <taxon>Mycoplasmatota</taxon>
        <taxon>Mycoplasmoidales</taxon>
        <taxon>Metamycoplasmataceae</taxon>
        <taxon>Mycoplasmopsis</taxon>
    </lineage>
</organism>
<feature type="compositionally biased region" description="Acidic residues" evidence="2">
    <location>
        <begin position="529"/>
        <end position="538"/>
    </location>
</feature>
<dbReference type="KEGG" id="mcm:MCAL160_0851"/>
<reference evidence="4" key="4">
    <citation type="submission" date="2024-06" db="EMBL/GenBank/DDBJ databases">
        <authorList>
            <consortium name="Mycoplasma californicum genome sequencing consortium"/>
            <person name="Hata E."/>
            <person name="Tanaka K."/>
            <person name="Tamamura Y."/>
        </authorList>
    </citation>
    <scope>NUCLEOTIDE SEQUENCE</scope>
    <source>
        <strain evidence="4">HAZ160_1</strain>
    </source>
</reference>
<evidence type="ECO:0000256" key="1">
    <source>
        <dbReference type="SAM" id="Coils"/>
    </source>
</evidence>
<gene>
    <name evidence="4" type="ORF">MCAL160_0851</name>
</gene>
<keyword evidence="3" id="KW-1133">Transmembrane helix</keyword>
<dbReference type="EMBL" id="AP013353">
    <property type="protein sequence ID" value="BAP01231.1"/>
    <property type="molecule type" value="Genomic_DNA"/>
</dbReference>
<dbReference type="NCBIfam" id="NF012210">
    <property type="entry name" value="PDxFFG"/>
    <property type="match status" value="1"/>
</dbReference>
<protein>
    <submittedName>
        <fullName evidence="4">Membrane protein</fullName>
    </submittedName>
</protein>
<keyword evidence="3" id="KW-0812">Transmembrane</keyword>
<reference evidence="4" key="1">
    <citation type="journal article" date="2014" name="Appl. Environ. Microbiol.">
        <title>Molecular Epidemiology of Cases of Mycoplasma californicum Infection in Japan.</title>
        <authorList>
            <person name="Hata E."/>
            <person name="Suzuki K."/>
            <person name="Hanyu H."/>
            <person name="Itoh M."/>
            <person name="Higuchi H."/>
            <person name="Kobayashi H."/>
        </authorList>
    </citation>
    <scope>NUCLEOTIDE SEQUENCE</scope>
    <source>
        <strain evidence="4">HAZ160_1</strain>
    </source>
</reference>
<proteinExistence type="predicted"/>
<evidence type="ECO:0000313" key="4">
    <source>
        <dbReference type="EMBL" id="BAP01231.1"/>
    </source>
</evidence>
<feature type="region of interest" description="Disordered" evidence="2">
    <location>
        <begin position="515"/>
        <end position="540"/>
    </location>
</feature>
<feature type="transmembrane region" description="Helical" evidence="3">
    <location>
        <begin position="20"/>
        <end position="41"/>
    </location>
</feature>
<feature type="coiled-coil region" evidence="1">
    <location>
        <begin position="1078"/>
        <end position="1106"/>
    </location>
</feature>
<evidence type="ECO:0000256" key="3">
    <source>
        <dbReference type="SAM" id="Phobius"/>
    </source>
</evidence>
<reference evidence="4" key="2">
    <citation type="journal article" date="2014" name="Genome Announc.">
        <title>Complete Genome Sequence of Mycoplasma californicum Strain HAZ160_1 from Bovine Mastitic Milk in Japan.</title>
        <authorList>
            <person name="Hata E."/>
            <person name="Murakami K."/>
        </authorList>
    </citation>
    <scope>NUCLEOTIDE SEQUENCE</scope>
    <source>
        <strain evidence="4">HAZ160_1</strain>
    </source>
</reference>
<keyword evidence="1" id="KW-0175">Coiled coil</keyword>
<feature type="coiled-coil region" evidence="1">
    <location>
        <begin position="807"/>
        <end position="834"/>
    </location>
</feature>